<gene>
    <name evidence="1" type="ORF">VNI00_007216</name>
</gene>
<sequence length="184" mass="20964">MVKLVAPNLEKLVVKDREVVYHHVLGMIERSGAKVKHLELNHAYRNDLENIERLITSTFPSLRNLVIDLGCNPSVYRSKSNGILEFLMEKIRPGELGFACLENLQLLVMCRSNPRYNNYNEELLLGLLQGTDAFHRPGLRVELHVYGERSDEYERLGSVLMSSGCAVEEKGRTKGGELLRIFHT</sequence>
<name>A0AAW0D6B4_9AGAR</name>
<keyword evidence="2" id="KW-1185">Reference proteome</keyword>
<protein>
    <submittedName>
        <fullName evidence="1">Uncharacterized protein</fullName>
    </submittedName>
</protein>
<dbReference type="EMBL" id="JAYKXP010000023">
    <property type="protein sequence ID" value="KAK7045812.1"/>
    <property type="molecule type" value="Genomic_DNA"/>
</dbReference>
<dbReference type="Proteomes" id="UP001383192">
    <property type="component" value="Unassembled WGS sequence"/>
</dbReference>
<comment type="caution">
    <text evidence="1">The sequence shown here is derived from an EMBL/GenBank/DDBJ whole genome shotgun (WGS) entry which is preliminary data.</text>
</comment>
<reference evidence="1 2" key="1">
    <citation type="submission" date="2024-01" db="EMBL/GenBank/DDBJ databases">
        <title>A draft genome for a cacao thread blight-causing isolate of Paramarasmius palmivorus.</title>
        <authorList>
            <person name="Baruah I.K."/>
            <person name="Bukari Y."/>
            <person name="Amoako-Attah I."/>
            <person name="Meinhardt L.W."/>
            <person name="Bailey B.A."/>
            <person name="Cohen S.P."/>
        </authorList>
    </citation>
    <scope>NUCLEOTIDE SEQUENCE [LARGE SCALE GENOMIC DNA]</scope>
    <source>
        <strain evidence="1 2">GH-12</strain>
    </source>
</reference>
<dbReference type="AlphaFoldDB" id="A0AAW0D6B4"/>
<accession>A0AAW0D6B4</accession>
<organism evidence="1 2">
    <name type="scientific">Paramarasmius palmivorus</name>
    <dbReference type="NCBI Taxonomy" id="297713"/>
    <lineage>
        <taxon>Eukaryota</taxon>
        <taxon>Fungi</taxon>
        <taxon>Dikarya</taxon>
        <taxon>Basidiomycota</taxon>
        <taxon>Agaricomycotina</taxon>
        <taxon>Agaricomycetes</taxon>
        <taxon>Agaricomycetidae</taxon>
        <taxon>Agaricales</taxon>
        <taxon>Marasmiineae</taxon>
        <taxon>Marasmiaceae</taxon>
        <taxon>Paramarasmius</taxon>
    </lineage>
</organism>
<evidence type="ECO:0000313" key="2">
    <source>
        <dbReference type="Proteomes" id="UP001383192"/>
    </source>
</evidence>
<evidence type="ECO:0000313" key="1">
    <source>
        <dbReference type="EMBL" id="KAK7045812.1"/>
    </source>
</evidence>
<proteinExistence type="predicted"/>